<name>A0ABX9KHE1_9FUSO</name>
<dbReference type="Proteomes" id="UP000263486">
    <property type="component" value="Unassembled WGS sequence"/>
</dbReference>
<evidence type="ECO:0000313" key="2">
    <source>
        <dbReference type="Proteomes" id="UP000263486"/>
    </source>
</evidence>
<dbReference type="EMBL" id="QUAJ01000010">
    <property type="protein sequence ID" value="REI41436.1"/>
    <property type="molecule type" value="Genomic_DNA"/>
</dbReference>
<accession>A0ABX9KHE1</accession>
<dbReference type="RefSeq" id="WP_114642184.1">
    <property type="nucleotide sequence ID" value="NZ_JAACIO010000011.1"/>
</dbReference>
<sequence>MMNKIVSGNLEYYLKCIKDNDGKNLYCIMETIFGKCGSYNDYDLNLYYDVLEEAEEKLKSM</sequence>
<protein>
    <submittedName>
        <fullName evidence="1">Uncharacterized protein</fullName>
    </submittedName>
</protein>
<reference evidence="1 2" key="1">
    <citation type="submission" date="2018-08" db="EMBL/GenBank/DDBJ databases">
        <title>Draft genome sequence of Psychrilyobacter sp. strain SD5 isolated from Black Sea water.</title>
        <authorList>
            <person name="Yadav S."/>
            <person name="Villanueva L."/>
            <person name="Damste J.S.S."/>
        </authorList>
    </citation>
    <scope>NUCLEOTIDE SEQUENCE [LARGE SCALE GENOMIC DNA]</scope>
    <source>
        <strain evidence="1 2">SD5</strain>
    </source>
</reference>
<proteinExistence type="predicted"/>
<keyword evidence="2" id="KW-1185">Reference proteome</keyword>
<evidence type="ECO:0000313" key="1">
    <source>
        <dbReference type="EMBL" id="REI41436.1"/>
    </source>
</evidence>
<gene>
    <name evidence="1" type="ORF">DYH56_07140</name>
</gene>
<organism evidence="1 2">
    <name type="scientific">Psychrilyobacter piezotolerans</name>
    <dbReference type="NCBI Taxonomy" id="2293438"/>
    <lineage>
        <taxon>Bacteria</taxon>
        <taxon>Fusobacteriati</taxon>
        <taxon>Fusobacteriota</taxon>
        <taxon>Fusobacteriia</taxon>
        <taxon>Fusobacteriales</taxon>
        <taxon>Fusobacteriaceae</taxon>
        <taxon>Psychrilyobacter</taxon>
    </lineage>
</organism>
<comment type="caution">
    <text evidence="1">The sequence shown here is derived from an EMBL/GenBank/DDBJ whole genome shotgun (WGS) entry which is preliminary data.</text>
</comment>